<sequence>MFADQQPAGPARIAAWLFVVPSMVGYVRLPSGGNAYLHTGELALLGTLLLALPVLVERARAGTLPAGTVVTPAVAVLLPVLYLLVWPWLGGSPFAQPSLALGVSAALYVIWAVLYAHLFHDDDVLVDTFLRMLTVALAVAVLAYLAHVTVGLRWLVHTQYGTPRLQGTLSEPSGWGPFLGAAILLGLDRRRWWLVAAGAVAALMTKSPTTVACVGLAVPAYLLLAYRWRGRRVAVVTAVTAAGWWGWLEIASVRVTDTVSTGLKDQIVARLASGIANVQSGQTQGRNDRWASTQAILDAMTAHGWWWTGIGPGSESYWRDTLGGVLPNNLPVYVAGSFGLPGVAALAALVVVAVVRLRRTTLFPLALPFVVAALVNSAGGWESYKYAVVAIALTCVPSRHYDRTRWVTSNGKWSRTDVVPNAVDAETTSASCRASHNPRAAAGSGPGGT</sequence>
<feature type="transmembrane region" description="Helical" evidence="2">
    <location>
        <begin position="35"/>
        <end position="56"/>
    </location>
</feature>
<keyword evidence="2" id="KW-0472">Membrane</keyword>
<reference evidence="3" key="1">
    <citation type="submission" date="2021-01" db="EMBL/GenBank/DDBJ databases">
        <title>Whole genome shotgun sequence of Virgisporangium ochraceum NBRC 16418.</title>
        <authorList>
            <person name="Komaki H."/>
            <person name="Tamura T."/>
        </authorList>
    </citation>
    <scope>NUCLEOTIDE SEQUENCE</scope>
    <source>
        <strain evidence="3">NBRC 16418</strain>
    </source>
</reference>
<feature type="transmembrane region" description="Helical" evidence="2">
    <location>
        <begin position="233"/>
        <end position="253"/>
    </location>
</feature>
<dbReference type="AlphaFoldDB" id="A0A8J4A533"/>
<evidence type="ECO:0000313" key="3">
    <source>
        <dbReference type="EMBL" id="GIJ73535.1"/>
    </source>
</evidence>
<feature type="transmembrane region" description="Helical" evidence="2">
    <location>
        <begin position="95"/>
        <end position="116"/>
    </location>
</feature>
<keyword evidence="2" id="KW-1133">Transmembrane helix</keyword>
<dbReference type="Proteomes" id="UP000635606">
    <property type="component" value="Unassembled WGS sequence"/>
</dbReference>
<keyword evidence="2" id="KW-0812">Transmembrane</keyword>
<proteinExistence type="predicted"/>
<comment type="caution">
    <text evidence="3">The sequence shown here is derived from an EMBL/GenBank/DDBJ whole genome shotgun (WGS) entry which is preliminary data.</text>
</comment>
<evidence type="ECO:0000256" key="2">
    <source>
        <dbReference type="SAM" id="Phobius"/>
    </source>
</evidence>
<accession>A0A8J4A533</accession>
<evidence type="ECO:0000313" key="4">
    <source>
        <dbReference type="Proteomes" id="UP000635606"/>
    </source>
</evidence>
<feature type="transmembrane region" description="Helical" evidence="2">
    <location>
        <begin position="12"/>
        <end position="29"/>
    </location>
</feature>
<name>A0A8J4A533_9ACTN</name>
<feature type="transmembrane region" description="Helical" evidence="2">
    <location>
        <begin position="193"/>
        <end position="226"/>
    </location>
</feature>
<feature type="region of interest" description="Disordered" evidence="1">
    <location>
        <begin position="429"/>
        <end position="449"/>
    </location>
</feature>
<protein>
    <submittedName>
        <fullName evidence="3">Uncharacterized protein</fullName>
    </submittedName>
</protein>
<feature type="transmembrane region" description="Helical" evidence="2">
    <location>
        <begin position="68"/>
        <end position="89"/>
    </location>
</feature>
<feature type="transmembrane region" description="Helical" evidence="2">
    <location>
        <begin position="362"/>
        <end position="381"/>
    </location>
</feature>
<feature type="transmembrane region" description="Helical" evidence="2">
    <location>
        <begin position="332"/>
        <end position="355"/>
    </location>
</feature>
<feature type="transmembrane region" description="Helical" evidence="2">
    <location>
        <begin position="128"/>
        <end position="146"/>
    </location>
</feature>
<organism evidence="3 4">
    <name type="scientific">Virgisporangium ochraceum</name>
    <dbReference type="NCBI Taxonomy" id="65505"/>
    <lineage>
        <taxon>Bacteria</taxon>
        <taxon>Bacillati</taxon>
        <taxon>Actinomycetota</taxon>
        <taxon>Actinomycetes</taxon>
        <taxon>Micromonosporales</taxon>
        <taxon>Micromonosporaceae</taxon>
        <taxon>Virgisporangium</taxon>
    </lineage>
</organism>
<evidence type="ECO:0000256" key="1">
    <source>
        <dbReference type="SAM" id="MobiDB-lite"/>
    </source>
</evidence>
<gene>
    <name evidence="3" type="ORF">Voc01_084520</name>
</gene>
<dbReference type="EMBL" id="BOPH01000118">
    <property type="protein sequence ID" value="GIJ73535.1"/>
    <property type="molecule type" value="Genomic_DNA"/>
</dbReference>
<keyword evidence="4" id="KW-1185">Reference proteome</keyword>